<dbReference type="PRINTS" id="PR00134">
    <property type="entry name" value="GLHYDRLASE10"/>
</dbReference>
<keyword evidence="5 10" id="KW-0378">Hydrolase</keyword>
<feature type="active site" description="Nucleophile" evidence="9">
    <location>
        <position position="105"/>
    </location>
</feature>
<dbReference type="SUPFAM" id="SSF51445">
    <property type="entry name" value="(Trans)glycosidases"/>
    <property type="match status" value="1"/>
</dbReference>
<keyword evidence="6 10" id="KW-0119">Carbohydrate metabolism</keyword>
<proteinExistence type="inferred from homology"/>
<dbReference type="Pfam" id="PF00553">
    <property type="entry name" value="CBM_2"/>
    <property type="match status" value="1"/>
</dbReference>
<evidence type="ECO:0000256" key="5">
    <source>
        <dbReference type="ARBA" id="ARBA00022801"/>
    </source>
</evidence>
<dbReference type="AlphaFoldDB" id="A0A841FR19"/>
<evidence type="ECO:0000313" key="13">
    <source>
        <dbReference type="EMBL" id="MBB6038274.1"/>
    </source>
</evidence>
<evidence type="ECO:0000256" key="3">
    <source>
        <dbReference type="ARBA" id="ARBA00022651"/>
    </source>
</evidence>
<keyword evidence="4" id="KW-0732">Signal</keyword>
<dbReference type="InterPro" id="IPR001000">
    <property type="entry name" value="GH10_dom"/>
</dbReference>
<reference evidence="13 14" key="1">
    <citation type="submission" date="2020-08" db="EMBL/GenBank/DDBJ databases">
        <title>Genomic Encyclopedia of Type Strains, Phase IV (KMG-IV): sequencing the most valuable type-strain genomes for metagenomic binning, comparative biology and taxonomic classification.</title>
        <authorList>
            <person name="Goeker M."/>
        </authorList>
    </citation>
    <scope>NUCLEOTIDE SEQUENCE [LARGE SCALE GENOMIC DNA]</scope>
    <source>
        <strain evidence="13 14">YIM 65646</strain>
    </source>
</reference>
<evidence type="ECO:0000313" key="14">
    <source>
        <dbReference type="Proteomes" id="UP000548476"/>
    </source>
</evidence>
<dbReference type="GO" id="GO:0031176">
    <property type="term" value="F:endo-1,4-beta-xylanase activity"/>
    <property type="evidence" value="ECO:0007669"/>
    <property type="project" value="UniProtKB-EC"/>
</dbReference>
<keyword evidence="7 10" id="KW-0326">Glycosidase</keyword>
<dbReference type="InterPro" id="IPR017853">
    <property type="entry name" value="GH"/>
</dbReference>
<dbReference type="InterPro" id="IPR044846">
    <property type="entry name" value="GH10"/>
</dbReference>
<feature type="domain" description="GH10" evidence="12">
    <location>
        <begin position="1"/>
        <end position="183"/>
    </location>
</feature>
<evidence type="ECO:0000256" key="9">
    <source>
        <dbReference type="PROSITE-ProRule" id="PRU10061"/>
    </source>
</evidence>
<protein>
    <recommendedName>
        <fullName evidence="10">Beta-xylanase</fullName>
        <ecNumber evidence="10">3.2.1.8</ecNumber>
    </recommendedName>
</protein>
<dbReference type="PROSITE" id="PS51760">
    <property type="entry name" value="GH10_2"/>
    <property type="match status" value="1"/>
</dbReference>
<dbReference type="InterPro" id="IPR012291">
    <property type="entry name" value="CBM2_carb-bd_dom_sf"/>
</dbReference>
<dbReference type="InterPro" id="IPR008965">
    <property type="entry name" value="CBM2/CBM3_carb-bd_dom_sf"/>
</dbReference>
<dbReference type="Gene3D" id="3.20.20.80">
    <property type="entry name" value="Glycosidases"/>
    <property type="match status" value="1"/>
</dbReference>
<dbReference type="SUPFAM" id="SSF49384">
    <property type="entry name" value="Carbohydrate-binding domain"/>
    <property type="match status" value="1"/>
</dbReference>
<dbReference type="GO" id="GO:0045493">
    <property type="term" value="P:xylan catabolic process"/>
    <property type="evidence" value="ECO:0007669"/>
    <property type="project" value="UniProtKB-KW"/>
</dbReference>
<evidence type="ECO:0000256" key="10">
    <source>
        <dbReference type="RuleBase" id="RU361174"/>
    </source>
</evidence>
<name>A0A841FR19_9ACTN</name>
<dbReference type="GO" id="GO:0030247">
    <property type="term" value="F:polysaccharide binding"/>
    <property type="evidence" value="ECO:0007669"/>
    <property type="project" value="UniProtKB-UniRule"/>
</dbReference>
<comment type="catalytic activity">
    <reaction evidence="1 10">
        <text>Endohydrolysis of (1-&gt;4)-beta-D-xylosidic linkages in xylans.</text>
        <dbReference type="EC" id="3.2.1.8"/>
    </reaction>
</comment>
<dbReference type="InterPro" id="IPR001919">
    <property type="entry name" value="CBD2"/>
</dbReference>
<evidence type="ECO:0000256" key="8">
    <source>
        <dbReference type="ARBA" id="ARBA00023326"/>
    </source>
</evidence>
<evidence type="ECO:0000256" key="1">
    <source>
        <dbReference type="ARBA" id="ARBA00000681"/>
    </source>
</evidence>
<dbReference type="InterPro" id="IPR031158">
    <property type="entry name" value="GH10_AS"/>
</dbReference>
<dbReference type="PROSITE" id="PS51173">
    <property type="entry name" value="CBM2"/>
    <property type="match status" value="1"/>
</dbReference>
<dbReference type="PANTHER" id="PTHR31490">
    <property type="entry name" value="GLYCOSYL HYDROLASE"/>
    <property type="match status" value="1"/>
</dbReference>
<dbReference type="PROSITE" id="PS00591">
    <property type="entry name" value="GH10_1"/>
    <property type="match status" value="1"/>
</dbReference>
<dbReference type="SMART" id="SM00637">
    <property type="entry name" value="CBD_II"/>
    <property type="match status" value="1"/>
</dbReference>
<dbReference type="EMBL" id="JACHGT010000016">
    <property type="protein sequence ID" value="MBB6038274.1"/>
    <property type="molecule type" value="Genomic_DNA"/>
</dbReference>
<keyword evidence="8 10" id="KW-0624">Polysaccharide degradation</keyword>
<dbReference type="Pfam" id="PF00331">
    <property type="entry name" value="Glyco_hydro_10"/>
    <property type="match status" value="1"/>
</dbReference>
<evidence type="ECO:0000256" key="6">
    <source>
        <dbReference type="ARBA" id="ARBA00023277"/>
    </source>
</evidence>
<evidence type="ECO:0000259" key="12">
    <source>
        <dbReference type="PROSITE" id="PS51760"/>
    </source>
</evidence>
<dbReference type="PANTHER" id="PTHR31490:SF88">
    <property type="entry name" value="BETA-XYLANASE"/>
    <property type="match status" value="1"/>
</dbReference>
<gene>
    <name evidence="13" type="ORF">HNR73_006157</name>
</gene>
<dbReference type="SMART" id="SM00633">
    <property type="entry name" value="Glyco_10"/>
    <property type="match status" value="1"/>
</dbReference>
<keyword evidence="3" id="KW-0858">Xylan degradation</keyword>
<evidence type="ECO:0000259" key="11">
    <source>
        <dbReference type="PROSITE" id="PS51173"/>
    </source>
</evidence>
<accession>A0A841FR19</accession>
<dbReference type="Gene3D" id="2.60.40.290">
    <property type="match status" value="1"/>
</dbReference>
<feature type="domain" description="CBM2" evidence="11">
    <location>
        <begin position="193"/>
        <end position="302"/>
    </location>
</feature>
<dbReference type="EC" id="3.2.1.8" evidence="10"/>
<evidence type="ECO:0000256" key="7">
    <source>
        <dbReference type="ARBA" id="ARBA00023295"/>
    </source>
</evidence>
<comment type="caution">
    <text evidence="13">The sequence shown here is derived from an EMBL/GenBank/DDBJ whole genome shotgun (WGS) entry which is preliminary data.</text>
</comment>
<comment type="similarity">
    <text evidence="2 10">Belongs to the glycosyl hydrolase 10 (cellulase F) family.</text>
</comment>
<sequence>MIGDDANYRNSFWYQKLGTTYIAEAFRAARAASPSAKLYINDYNIDGVNAKSTMYYNMIRDLKAQGVPIDGIGFQAHLTVGGVPGDMRANLQRFADLGLDVRITELDIRMQTPADATKLARQAADYAAVVNACLGVSRCRGITIWGFTDKYSWVPDVFPGQGAALIYDANYQPKPAYTSTLEALGGTPGGPGPDPGTGPCRVTYRTNDWQGGFTGNVTIANTGTAAISSWSLVWTFPGGQSVSQGWNGTYSQSGATVTVRNVAYNGSIAPGQSTQIGFNGTWTGSNPAPNAFSLNGTACTVG</sequence>
<evidence type="ECO:0000256" key="4">
    <source>
        <dbReference type="ARBA" id="ARBA00022729"/>
    </source>
</evidence>
<organism evidence="13 14">
    <name type="scientific">Phytomonospora endophytica</name>
    <dbReference type="NCBI Taxonomy" id="714109"/>
    <lineage>
        <taxon>Bacteria</taxon>
        <taxon>Bacillati</taxon>
        <taxon>Actinomycetota</taxon>
        <taxon>Actinomycetes</taxon>
        <taxon>Micromonosporales</taxon>
        <taxon>Micromonosporaceae</taxon>
        <taxon>Phytomonospora</taxon>
    </lineage>
</organism>
<keyword evidence="14" id="KW-1185">Reference proteome</keyword>
<evidence type="ECO:0000256" key="2">
    <source>
        <dbReference type="ARBA" id="ARBA00007495"/>
    </source>
</evidence>
<dbReference type="Proteomes" id="UP000548476">
    <property type="component" value="Unassembled WGS sequence"/>
</dbReference>